<evidence type="ECO:0000313" key="3">
    <source>
        <dbReference type="Proteomes" id="UP000570361"/>
    </source>
</evidence>
<organism evidence="2 3">
    <name type="scientific">Paenibacillus phyllosphaerae</name>
    <dbReference type="NCBI Taxonomy" id="274593"/>
    <lineage>
        <taxon>Bacteria</taxon>
        <taxon>Bacillati</taxon>
        <taxon>Bacillota</taxon>
        <taxon>Bacilli</taxon>
        <taxon>Bacillales</taxon>
        <taxon>Paenibacillaceae</taxon>
        <taxon>Paenibacillus</taxon>
    </lineage>
</organism>
<feature type="transmembrane region" description="Helical" evidence="1">
    <location>
        <begin position="135"/>
        <end position="159"/>
    </location>
</feature>
<dbReference type="EMBL" id="JACHXK010000002">
    <property type="protein sequence ID" value="MBB3109117.1"/>
    <property type="molecule type" value="Genomic_DNA"/>
</dbReference>
<sequence>MQFIKENLSTIVKIAGPIIGALLAFSIKQLWSAALANQSEIDKIERDVMSQKSINHPKQIFFIFWLVGMVAGIAGRIYFAEQALVFFFVIAFLSSNLAIRDKRNTNVFLIAASTFLVAGMSYCLTYAIQSSEANIAKVFTFAFAFILLFLASIILYSFIPDFIKRKYTPRDLILVFSSGEILLVKLLSMTKDRDYIVQIINNCSENVIYPTKFSDDYIDEIVVNRSQIQKVICIKKGVRIDKVFSGLAPSIHYALPSKSKPNKLWE</sequence>
<feature type="transmembrane region" description="Helical" evidence="1">
    <location>
        <begin position="83"/>
        <end position="99"/>
    </location>
</feature>
<evidence type="ECO:0000256" key="1">
    <source>
        <dbReference type="SAM" id="Phobius"/>
    </source>
</evidence>
<evidence type="ECO:0000313" key="2">
    <source>
        <dbReference type="EMBL" id="MBB3109117.1"/>
    </source>
</evidence>
<feature type="transmembrane region" description="Helical" evidence="1">
    <location>
        <begin position="60"/>
        <end position="77"/>
    </location>
</feature>
<gene>
    <name evidence="2" type="ORF">FHS18_001169</name>
</gene>
<keyword evidence="3" id="KW-1185">Reference proteome</keyword>
<keyword evidence="1" id="KW-1133">Transmembrane helix</keyword>
<dbReference type="Proteomes" id="UP000570361">
    <property type="component" value="Unassembled WGS sequence"/>
</dbReference>
<reference evidence="2 3" key="1">
    <citation type="submission" date="2020-08" db="EMBL/GenBank/DDBJ databases">
        <title>Genomic Encyclopedia of Type Strains, Phase III (KMG-III): the genomes of soil and plant-associated and newly described type strains.</title>
        <authorList>
            <person name="Whitman W."/>
        </authorList>
    </citation>
    <scope>NUCLEOTIDE SEQUENCE [LARGE SCALE GENOMIC DNA]</scope>
    <source>
        <strain evidence="2 3">CECT 5862</strain>
    </source>
</reference>
<keyword evidence="1" id="KW-0472">Membrane</keyword>
<protein>
    <submittedName>
        <fullName evidence="2">Uncharacterized protein</fullName>
    </submittedName>
</protein>
<proteinExistence type="predicted"/>
<dbReference type="AlphaFoldDB" id="A0A7W5AUW5"/>
<feature type="transmembrane region" description="Helical" evidence="1">
    <location>
        <begin position="106"/>
        <end position="129"/>
    </location>
</feature>
<keyword evidence="1" id="KW-0812">Transmembrane</keyword>
<comment type="caution">
    <text evidence="2">The sequence shown here is derived from an EMBL/GenBank/DDBJ whole genome shotgun (WGS) entry which is preliminary data.</text>
</comment>
<name>A0A7W5AUW5_9BACL</name>
<accession>A0A7W5AUW5</accession>